<protein>
    <submittedName>
        <fullName evidence="2">Uncharacterized protein</fullName>
    </submittedName>
</protein>
<gene>
    <name evidence="2" type="ORF">SAMN06295970_11825</name>
</gene>
<organism evidence="2 3">
    <name type="scientific">Noviherbaspirillum suwonense</name>
    <dbReference type="NCBI Taxonomy" id="1224511"/>
    <lineage>
        <taxon>Bacteria</taxon>
        <taxon>Pseudomonadati</taxon>
        <taxon>Pseudomonadota</taxon>
        <taxon>Betaproteobacteria</taxon>
        <taxon>Burkholderiales</taxon>
        <taxon>Oxalobacteraceae</taxon>
        <taxon>Noviherbaspirillum</taxon>
    </lineage>
</organism>
<proteinExistence type="predicted"/>
<keyword evidence="3" id="KW-1185">Reference proteome</keyword>
<keyword evidence="1" id="KW-0812">Transmembrane</keyword>
<accession>A0ABY1QJG8</accession>
<feature type="transmembrane region" description="Helical" evidence="1">
    <location>
        <begin position="58"/>
        <end position="79"/>
    </location>
</feature>
<reference evidence="2 3" key="1">
    <citation type="submission" date="2017-05" db="EMBL/GenBank/DDBJ databases">
        <authorList>
            <person name="Varghese N."/>
            <person name="Submissions S."/>
        </authorList>
    </citation>
    <scope>NUCLEOTIDE SEQUENCE [LARGE SCALE GENOMIC DNA]</scope>
    <source>
        <strain evidence="2 3">DSM 26001</strain>
    </source>
</reference>
<name>A0ABY1QJG8_9BURK</name>
<keyword evidence="1" id="KW-0472">Membrane</keyword>
<evidence type="ECO:0000256" key="1">
    <source>
        <dbReference type="SAM" id="Phobius"/>
    </source>
</evidence>
<comment type="caution">
    <text evidence="2">The sequence shown here is derived from an EMBL/GenBank/DDBJ whole genome shotgun (WGS) entry which is preliminary data.</text>
</comment>
<dbReference type="Proteomes" id="UP001158049">
    <property type="component" value="Unassembled WGS sequence"/>
</dbReference>
<evidence type="ECO:0000313" key="3">
    <source>
        <dbReference type="Proteomes" id="UP001158049"/>
    </source>
</evidence>
<dbReference type="EMBL" id="FXUL01000018">
    <property type="protein sequence ID" value="SMP72429.1"/>
    <property type="molecule type" value="Genomic_DNA"/>
</dbReference>
<feature type="transmembrane region" description="Helical" evidence="1">
    <location>
        <begin position="12"/>
        <end position="38"/>
    </location>
</feature>
<evidence type="ECO:0000313" key="2">
    <source>
        <dbReference type="EMBL" id="SMP72429.1"/>
    </source>
</evidence>
<sequence>MAHQKNKKPLWKVLVLVMAHIAVATLWFIGIGLGAYVLSVFVEWLTRETHVSRFVIKGLVGLENFVAVLDIILYVVYLLSSTYNEIKEFLKNENNDTGPGGDSEE</sequence>
<keyword evidence="1" id="KW-1133">Transmembrane helix</keyword>